<keyword evidence="5 7" id="KW-0687">Ribonucleoprotein</keyword>
<protein>
    <recommendedName>
        <fullName evidence="6 7">Large ribosomal subunit protein bL9</fullName>
    </recommendedName>
</protein>
<gene>
    <name evidence="7 9" type="primary">rplI</name>
    <name evidence="9" type="ORF">WDZ17_10815</name>
</gene>
<evidence type="ECO:0000259" key="8">
    <source>
        <dbReference type="PROSITE" id="PS00651"/>
    </source>
</evidence>
<dbReference type="PANTHER" id="PTHR21368">
    <property type="entry name" value="50S RIBOSOMAL PROTEIN L9"/>
    <property type="match status" value="1"/>
</dbReference>
<accession>A0ABU8RL25</accession>
<evidence type="ECO:0000256" key="1">
    <source>
        <dbReference type="ARBA" id="ARBA00010605"/>
    </source>
</evidence>
<evidence type="ECO:0000256" key="5">
    <source>
        <dbReference type="ARBA" id="ARBA00023274"/>
    </source>
</evidence>
<evidence type="ECO:0000256" key="3">
    <source>
        <dbReference type="ARBA" id="ARBA00022884"/>
    </source>
</evidence>
<dbReference type="InterPro" id="IPR000244">
    <property type="entry name" value="Ribosomal_bL9"/>
</dbReference>
<evidence type="ECO:0000256" key="2">
    <source>
        <dbReference type="ARBA" id="ARBA00022730"/>
    </source>
</evidence>
<evidence type="ECO:0000313" key="9">
    <source>
        <dbReference type="EMBL" id="MEJ5945782.1"/>
    </source>
</evidence>
<dbReference type="SUPFAM" id="SSF55653">
    <property type="entry name" value="Ribosomal protein L9 C-domain"/>
    <property type="match status" value="1"/>
</dbReference>
<comment type="function">
    <text evidence="7">Binds to the 23S rRNA.</text>
</comment>
<dbReference type="RefSeq" id="WP_339575166.1">
    <property type="nucleotide sequence ID" value="NZ_JBBIAA010000011.1"/>
</dbReference>
<dbReference type="InterPro" id="IPR020070">
    <property type="entry name" value="Ribosomal_bL9_N"/>
</dbReference>
<dbReference type="GO" id="GO:0005840">
    <property type="term" value="C:ribosome"/>
    <property type="evidence" value="ECO:0007669"/>
    <property type="project" value="UniProtKB-KW"/>
</dbReference>
<dbReference type="Pfam" id="PF03948">
    <property type="entry name" value="Ribosomal_L9_C"/>
    <property type="match status" value="1"/>
</dbReference>
<proteinExistence type="inferred from homology"/>
<dbReference type="InterPro" id="IPR036935">
    <property type="entry name" value="Ribosomal_bL9_N_sf"/>
</dbReference>
<dbReference type="Gene3D" id="3.10.430.100">
    <property type="entry name" value="Ribosomal protein L9, C-terminal domain"/>
    <property type="match status" value="1"/>
</dbReference>
<dbReference type="EMBL" id="JBBIAA010000011">
    <property type="protein sequence ID" value="MEJ5945782.1"/>
    <property type="molecule type" value="Genomic_DNA"/>
</dbReference>
<reference evidence="9 10" key="1">
    <citation type="journal article" date="2017" name="Int. J. Syst. Evol. Microbiol.">
        <title>Pseudokineococcus basanitobsidens sp. nov., isolated from volcanic rock.</title>
        <authorList>
            <person name="Lee D.W."/>
            <person name="Park M.Y."/>
            <person name="Kim J.J."/>
            <person name="Kim B.S."/>
        </authorList>
    </citation>
    <scope>NUCLEOTIDE SEQUENCE [LARGE SCALE GENOMIC DNA]</scope>
    <source>
        <strain evidence="9 10">DSM 103726</strain>
    </source>
</reference>
<comment type="similarity">
    <text evidence="1 7">Belongs to the bacterial ribosomal protein bL9 family.</text>
</comment>
<dbReference type="HAMAP" id="MF_00503">
    <property type="entry name" value="Ribosomal_bL9"/>
    <property type="match status" value="1"/>
</dbReference>
<keyword evidence="3 7" id="KW-0694">RNA-binding</keyword>
<evidence type="ECO:0000313" key="10">
    <source>
        <dbReference type="Proteomes" id="UP001387100"/>
    </source>
</evidence>
<keyword evidence="2 7" id="KW-0699">rRNA-binding</keyword>
<dbReference type="InterPro" id="IPR036791">
    <property type="entry name" value="Ribosomal_bL9_C_sf"/>
</dbReference>
<dbReference type="Pfam" id="PF01281">
    <property type="entry name" value="Ribosomal_L9_N"/>
    <property type="match status" value="1"/>
</dbReference>
<dbReference type="InterPro" id="IPR020594">
    <property type="entry name" value="Ribosomal_bL9_bac/chp"/>
</dbReference>
<comment type="caution">
    <text evidence="9">The sequence shown here is derived from an EMBL/GenBank/DDBJ whole genome shotgun (WGS) entry which is preliminary data.</text>
</comment>
<keyword evidence="4 7" id="KW-0689">Ribosomal protein</keyword>
<dbReference type="InterPro" id="IPR020069">
    <property type="entry name" value="Ribosomal_bL9_C"/>
</dbReference>
<evidence type="ECO:0000256" key="6">
    <source>
        <dbReference type="ARBA" id="ARBA00035292"/>
    </source>
</evidence>
<feature type="domain" description="Ribosomal protein L9" evidence="8">
    <location>
        <begin position="13"/>
        <end position="40"/>
    </location>
</feature>
<dbReference type="PROSITE" id="PS00651">
    <property type="entry name" value="RIBOSOMAL_L9"/>
    <property type="match status" value="1"/>
</dbReference>
<evidence type="ECO:0000256" key="7">
    <source>
        <dbReference type="HAMAP-Rule" id="MF_00503"/>
    </source>
</evidence>
<sequence>MKLIMTQEVTGLGAPGEVVEVKDGYGRNYLLPRGLATPWTKGGQKQVDDIQRARRIREIASVEEAQSVRASLQENPVSLTAVAGRGGRLFGAVTPHDVAEAVKAATGKDVDRRKVEIGQPIKALGRYTVTVRLHPEVQASVDVEVVPSA</sequence>
<dbReference type="SUPFAM" id="SSF55658">
    <property type="entry name" value="L9 N-domain-like"/>
    <property type="match status" value="1"/>
</dbReference>
<dbReference type="InterPro" id="IPR009027">
    <property type="entry name" value="Ribosomal_bL9/RNase_H1_N"/>
</dbReference>
<evidence type="ECO:0000256" key="4">
    <source>
        <dbReference type="ARBA" id="ARBA00022980"/>
    </source>
</evidence>
<keyword evidence="10" id="KW-1185">Reference proteome</keyword>
<dbReference type="Gene3D" id="3.40.5.10">
    <property type="entry name" value="Ribosomal protein L9, N-terminal domain"/>
    <property type="match status" value="1"/>
</dbReference>
<dbReference type="NCBIfam" id="TIGR00158">
    <property type="entry name" value="L9"/>
    <property type="match status" value="1"/>
</dbReference>
<organism evidence="9 10">
    <name type="scientific">Pseudokineococcus basanitobsidens</name>
    <dbReference type="NCBI Taxonomy" id="1926649"/>
    <lineage>
        <taxon>Bacteria</taxon>
        <taxon>Bacillati</taxon>
        <taxon>Actinomycetota</taxon>
        <taxon>Actinomycetes</taxon>
        <taxon>Kineosporiales</taxon>
        <taxon>Kineosporiaceae</taxon>
        <taxon>Pseudokineococcus</taxon>
    </lineage>
</organism>
<dbReference type="Proteomes" id="UP001387100">
    <property type="component" value="Unassembled WGS sequence"/>
</dbReference>
<name>A0ABU8RL25_9ACTN</name>